<evidence type="ECO:0000256" key="2">
    <source>
        <dbReference type="ARBA" id="ARBA00023002"/>
    </source>
</evidence>
<dbReference type="InterPro" id="IPR050177">
    <property type="entry name" value="Lipid_A_modif_metabolic_enz"/>
</dbReference>
<dbReference type="Gene3D" id="3.40.50.720">
    <property type="entry name" value="NAD(P)-binding Rossmann-like Domain"/>
    <property type="match status" value="1"/>
</dbReference>
<comment type="similarity">
    <text evidence="1">Belongs to the 3-beta-HSD family.</text>
</comment>
<dbReference type="PANTHER" id="PTHR43245:SF51">
    <property type="entry name" value="SHORT CHAIN DEHYDROGENASE_REDUCTASE FAMILY 42E, MEMBER 2"/>
    <property type="match status" value="1"/>
</dbReference>
<keyword evidence="5" id="KW-1185">Reference proteome</keyword>
<dbReference type="AlphaFoldDB" id="A0AAD6S9W2"/>
<accession>A0AAD6S9W2</accession>
<sequence>MSPPLLPTHESYLVIGGGTSLGELIVEQLLRRGETRVTIFDAQALIAEQTARFGNNVSVYVGDILVPESIADAVKSCEATCIIHTGMVATAIDTEARYFASYSPSQTPDGEKNKLNELMAIHKKVNTQGTRHVLAAALEHDAAMKLVYVGNANVVFDGEDHPMLREVDAQQPAKCWDERHEAQSHAERMVLSFNGLNELRTAVIRPATVFGPGFAQGLLLLKIRTQPGIVGLQIGENPNLIDRTFVANAAHAAILAADRLTPTHPQHSATAGKAFFITDGAPRPFWDFPRSLWAAAGGPGAVPTIIGKGTMMFIAAAKDMVGNLRGKKADTWKTARLMCATRTYDISLAREVLGYVPIVSHDEGIRRTAEWWLEQQLRACKEKRAITDTSTDDELPAYRREEVSWLTEKSPFF</sequence>
<dbReference type="PANTHER" id="PTHR43245">
    <property type="entry name" value="BIFUNCTIONAL POLYMYXIN RESISTANCE PROTEIN ARNA"/>
    <property type="match status" value="1"/>
</dbReference>
<dbReference type="InterPro" id="IPR036291">
    <property type="entry name" value="NAD(P)-bd_dom_sf"/>
</dbReference>
<dbReference type="Pfam" id="PF01073">
    <property type="entry name" value="3Beta_HSD"/>
    <property type="match status" value="1"/>
</dbReference>
<dbReference type="SUPFAM" id="SSF51735">
    <property type="entry name" value="NAD(P)-binding Rossmann-fold domains"/>
    <property type="match status" value="1"/>
</dbReference>
<reference evidence="4" key="1">
    <citation type="submission" date="2023-03" db="EMBL/GenBank/DDBJ databases">
        <title>Massive genome expansion in bonnet fungi (Mycena s.s.) driven by repeated elements and novel gene families across ecological guilds.</title>
        <authorList>
            <consortium name="Lawrence Berkeley National Laboratory"/>
            <person name="Harder C.B."/>
            <person name="Miyauchi S."/>
            <person name="Viragh M."/>
            <person name="Kuo A."/>
            <person name="Thoen E."/>
            <person name="Andreopoulos B."/>
            <person name="Lu D."/>
            <person name="Skrede I."/>
            <person name="Drula E."/>
            <person name="Henrissat B."/>
            <person name="Morin E."/>
            <person name="Kohler A."/>
            <person name="Barry K."/>
            <person name="LaButti K."/>
            <person name="Morin E."/>
            <person name="Salamov A."/>
            <person name="Lipzen A."/>
            <person name="Mereny Z."/>
            <person name="Hegedus B."/>
            <person name="Baldrian P."/>
            <person name="Stursova M."/>
            <person name="Weitz H."/>
            <person name="Taylor A."/>
            <person name="Grigoriev I.V."/>
            <person name="Nagy L.G."/>
            <person name="Martin F."/>
            <person name="Kauserud H."/>
        </authorList>
    </citation>
    <scope>NUCLEOTIDE SEQUENCE</scope>
    <source>
        <strain evidence="4">CBHHK200</strain>
    </source>
</reference>
<dbReference type="Proteomes" id="UP001218188">
    <property type="component" value="Unassembled WGS sequence"/>
</dbReference>
<proteinExistence type="inferred from homology"/>
<evidence type="ECO:0000313" key="5">
    <source>
        <dbReference type="Proteomes" id="UP001218188"/>
    </source>
</evidence>
<dbReference type="GO" id="GO:0006694">
    <property type="term" value="P:steroid biosynthetic process"/>
    <property type="evidence" value="ECO:0007669"/>
    <property type="project" value="InterPro"/>
</dbReference>
<protein>
    <recommendedName>
        <fullName evidence="3">3-beta hydroxysteroid dehydrogenase/isomerase domain-containing protein</fullName>
    </recommendedName>
</protein>
<dbReference type="GO" id="GO:0016616">
    <property type="term" value="F:oxidoreductase activity, acting on the CH-OH group of donors, NAD or NADP as acceptor"/>
    <property type="evidence" value="ECO:0007669"/>
    <property type="project" value="InterPro"/>
</dbReference>
<name>A0AAD6S9W2_9AGAR</name>
<organism evidence="4 5">
    <name type="scientific">Mycena alexandri</name>
    <dbReference type="NCBI Taxonomy" id="1745969"/>
    <lineage>
        <taxon>Eukaryota</taxon>
        <taxon>Fungi</taxon>
        <taxon>Dikarya</taxon>
        <taxon>Basidiomycota</taxon>
        <taxon>Agaricomycotina</taxon>
        <taxon>Agaricomycetes</taxon>
        <taxon>Agaricomycetidae</taxon>
        <taxon>Agaricales</taxon>
        <taxon>Marasmiineae</taxon>
        <taxon>Mycenaceae</taxon>
        <taxon>Mycena</taxon>
    </lineage>
</organism>
<evidence type="ECO:0000313" key="4">
    <source>
        <dbReference type="EMBL" id="KAJ7022390.1"/>
    </source>
</evidence>
<gene>
    <name evidence="4" type="ORF">C8F04DRAFT_1194502</name>
</gene>
<evidence type="ECO:0000256" key="1">
    <source>
        <dbReference type="ARBA" id="ARBA00009219"/>
    </source>
</evidence>
<comment type="caution">
    <text evidence="4">The sequence shown here is derived from an EMBL/GenBank/DDBJ whole genome shotgun (WGS) entry which is preliminary data.</text>
</comment>
<evidence type="ECO:0000259" key="3">
    <source>
        <dbReference type="Pfam" id="PF01073"/>
    </source>
</evidence>
<feature type="domain" description="3-beta hydroxysteroid dehydrogenase/isomerase" evidence="3">
    <location>
        <begin position="123"/>
        <end position="297"/>
    </location>
</feature>
<dbReference type="EMBL" id="JARJCM010000210">
    <property type="protein sequence ID" value="KAJ7022390.1"/>
    <property type="molecule type" value="Genomic_DNA"/>
</dbReference>
<dbReference type="InterPro" id="IPR002225">
    <property type="entry name" value="3Beta_OHSteriod_DH/Estase"/>
</dbReference>
<keyword evidence="2" id="KW-0560">Oxidoreductase</keyword>